<protein>
    <submittedName>
        <fullName evidence="2">Uncharacterized protein</fullName>
    </submittedName>
</protein>
<reference evidence="2 3" key="1">
    <citation type="submission" date="2023-10" db="EMBL/GenBank/DDBJ databases">
        <title>Chromosome-scale genome assembly provides insights into flower coloration mechanisms of Canna indica.</title>
        <authorList>
            <person name="Li C."/>
        </authorList>
    </citation>
    <scope>NUCLEOTIDE SEQUENCE [LARGE SCALE GENOMIC DNA]</scope>
    <source>
        <tissue evidence="2">Flower</tissue>
    </source>
</reference>
<name>A0AAQ3QIH0_9LILI</name>
<sequence length="146" mass="16723">MSEEEQKIRAELEMEIERGLEEELKDGICHLSLNLHRLYLHRKKKKPLLNMTMDQDENEVTTVVKITTRTVGGCMMQIYESKTNIVSPPNCSTSTRRETAGRSAANNATGGSKQGERRSCSNTSTQQARKLNERYKTKQLELGWKY</sequence>
<dbReference type="AlphaFoldDB" id="A0AAQ3QIH0"/>
<accession>A0AAQ3QIH0</accession>
<evidence type="ECO:0000313" key="2">
    <source>
        <dbReference type="EMBL" id="WOL09435.1"/>
    </source>
</evidence>
<evidence type="ECO:0000313" key="3">
    <source>
        <dbReference type="Proteomes" id="UP001327560"/>
    </source>
</evidence>
<keyword evidence="3" id="KW-1185">Reference proteome</keyword>
<organism evidence="2 3">
    <name type="scientific">Canna indica</name>
    <name type="common">Indian-shot</name>
    <dbReference type="NCBI Taxonomy" id="4628"/>
    <lineage>
        <taxon>Eukaryota</taxon>
        <taxon>Viridiplantae</taxon>
        <taxon>Streptophyta</taxon>
        <taxon>Embryophyta</taxon>
        <taxon>Tracheophyta</taxon>
        <taxon>Spermatophyta</taxon>
        <taxon>Magnoliopsida</taxon>
        <taxon>Liliopsida</taxon>
        <taxon>Zingiberales</taxon>
        <taxon>Cannaceae</taxon>
        <taxon>Canna</taxon>
    </lineage>
</organism>
<feature type="region of interest" description="Disordered" evidence="1">
    <location>
        <begin position="85"/>
        <end position="134"/>
    </location>
</feature>
<evidence type="ECO:0000256" key="1">
    <source>
        <dbReference type="SAM" id="MobiDB-lite"/>
    </source>
</evidence>
<dbReference type="EMBL" id="CP136894">
    <property type="protein sequence ID" value="WOL09435.1"/>
    <property type="molecule type" value="Genomic_DNA"/>
</dbReference>
<feature type="compositionally biased region" description="Polar residues" evidence="1">
    <location>
        <begin position="120"/>
        <end position="129"/>
    </location>
</feature>
<proteinExistence type="predicted"/>
<gene>
    <name evidence="2" type="ORF">Cni_G18188</name>
</gene>
<dbReference type="Proteomes" id="UP001327560">
    <property type="component" value="Chromosome 5"/>
</dbReference>
<feature type="compositionally biased region" description="Polar residues" evidence="1">
    <location>
        <begin position="85"/>
        <end position="94"/>
    </location>
</feature>